<evidence type="ECO:0000256" key="1">
    <source>
        <dbReference type="SAM" id="MobiDB-lite"/>
    </source>
</evidence>
<dbReference type="STRING" id="48699.ENSPLAP00000000608"/>
<feature type="compositionally biased region" description="Low complexity" evidence="1">
    <location>
        <begin position="50"/>
        <end position="73"/>
    </location>
</feature>
<dbReference type="Proteomes" id="UP000261500">
    <property type="component" value="Unplaced"/>
</dbReference>
<feature type="compositionally biased region" description="Polar residues" evidence="1">
    <location>
        <begin position="1"/>
        <end position="18"/>
    </location>
</feature>
<proteinExistence type="predicted"/>
<feature type="compositionally biased region" description="Polar residues" evidence="1">
    <location>
        <begin position="324"/>
        <end position="334"/>
    </location>
</feature>
<evidence type="ECO:0000313" key="2">
    <source>
        <dbReference type="Ensembl" id="ENSPLAP00000000608.1"/>
    </source>
</evidence>
<feature type="region of interest" description="Disordered" evidence="1">
    <location>
        <begin position="1"/>
        <end position="20"/>
    </location>
</feature>
<keyword evidence="3" id="KW-1185">Reference proteome</keyword>
<organism evidence="2 3">
    <name type="scientific">Poecilia latipinna</name>
    <name type="common">sailfin molly</name>
    <dbReference type="NCBI Taxonomy" id="48699"/>
    <lineage>
        <taxon>Eukaryota</taxon>
        <taxon>Metazoa</taxon>
        <taxon>Chordata</taxon>
        <taxon>Craniata</taxon>
        <taxon>Vertebrata</taxon>
        <taxon>Euteleostomi</taxon>
        <taxon>Actinopterygii</taxon>
        <taxon>Neopterygii</taxon>
        <taxon>Teleostei</taxon>
        <taxon>Neoteleostei</taxon>
        <taxon>Acanthomorphata</taxon>
        <taxon>Ovalentaria</taxon>
        <taxon>Atherinomorphae</taxon>
        <taxon>Cyprinodontiformes</taxon>
        <taxon>Poeciliidae</taxon>
        <taxon>Poeciliinae</taxon>
        <taxon>Poecilia</taxon>
    </lineage>
</organism>
<name>A0A3B3TJ50_9TELE</name>
<feature type="region of interest" description="Disordered" evidence="1">
    <location>
        <begin position="234"/>
        <end position="253"/>
    </location>
</feature>
<dbReference type="AlphaFoldDB" id="A0A3B3TJ50"/>
<feature type="region of interest" description="Disordered" evidence="1">
    <location>
        <begin position="267"/>
        <end position="357"/>
    </location>
</feature>
<sequence>MMLDVTATSSASPHSSVPMNHLSAKDLLTFLVLDEGNASGPPGNASGPKGNASGNASGPPGNASGPSGNASGPKGNASGPPGNASGPKGNASGNASGPPGNASGPKGNASGPKGNASGPKGNASGPPGNASGPKGNTSGNASGPPGNASGPPGNASGPPGNASGPPGNASGPPGNASGPRGNASGPPGNASGPPSGFDRVAPRLLRGTPSEGLEGPVQPGPYHWHLYRKPWRAFEPEPGSEQPLDRYQWRTSEDHNLERPQLFGLLKTSTLPRRRNQNQDPDKHGSLRRIIPFFRSMSEPGAAGGSDRTPLRKAGSDAERRAPSVSSFISTLSRRISRVLRDEPEPESGRRMKPLHI</sequence>
<accession>A0A3B3TJ50</accession>
<reference evidence="2" key="1">
    <citation type="submission" date="2025-08" db="UniProtKB">
        <authorList>
            <consortium name="Ensembl"/>
        </authorList>
    </citation>
    <scope>IDENTIFICATION</scope>
</reference>
<feature type="compositionally biased region" description="Basic and acidic residues" evidence="1">
    <location>
        <begin position="339"/>
        <end position="350"/>
    </location>
</feature>
<feature type="compositionally biased region" description="Low complexity" evidence="1">
    <location>
        <begin position="138"/>
        <end position="196"/>
    </location>
</feature>
<dbReference type="GeneTree" id="ENSGT00990000208950"/>
<reference evidence="2" key="2">
    <citation type="submission" date="2025-09" db="UniProtKB">
        <authorList>
            <consortium name="Ensembl"/>
        </authorList>
    </citation>
    <scope>IDENTIFICATION</scope>
</reference>
<feature type="region of interest" description="Disordered" evidence="1">
    <location>
        <begin position="34"/>
        <end position="223"/>
    </location>
</feature>
<protein>
    <submittedName>
        <fullName evidence="2">Uncharacterized protein</fullName>
    </submittedName>
</protein>
<feature type="compositionally biased region" description="Basic and acidic residues" evidence="1">
    <location>
        <begin position="243"/>
        <end position="253"/>
    </location>
</feature>
<evidence type="ECO:0000313" key="3">
    <source>
        <dbReference type="Proteomes" id="UP000261500"/>
    </source>
</evidence>
<dbReference type="Ensembl" id="ENSPLAT00000016151.1">
    <property type="protein sequence ID" value="ENSPLAP00000000608.1"/>
    <property type="gene ID" value="ENSPLAG00000001458.1"/>
</dbReference>